<sequence length="228" mass="25918">MSEAPPREGEFQYGEPIAEIRRRGLERMGFMTSWAWLDDPRRLTFMLARYKFVAKMLSGTEKALEIGCGDGFGSRVVAQSVKNLTAIDFDPELLESARLVASEKFPIEFRRHDMMSRPVEGDYTACYSLDVLEHIQPSDENIFLQNLARSLISTGVCIIGTPSLESQPYASKFSKLGHVNCKTQSALKETMLRFFDNVFMFSMNDEVVHTGYEKMSHYNLALCCGPRR</sequence>
<evidence type="ECO:0000259" key="1">
    <source>
        <dbReference type="Pfam" id="PF08241"/>
    </source>
</evidence>
<name>A0ABQ6CSK3_9HYPH</name>
<dbReference type="Pfam" id="PF08241">
    <property type="entry name" value="Methyltransf_11"/>
    <property type="match status" value="1"/>
</dbReference>
<comment type="caution">
    <text evidence="2">The sequence shown here is derived from an EMBL/GenBank/DDBJ whole genome shotgun (WGS) entry which is preliminary data.</text>
</comment>
<evidence type="ECO:0000313" key="3">
    <source>
        <dbReference type="Proteomes" id="UP001156882"/>
    </source>
</evidence>
<dbReference type="CDD" id="cd02440">
    <property type="entry name" value="AdoMet_MTases"/>
    <property type="match status" value="1"/>
</dbReference>
<dbReference type="Gene3D" id="3.40.50.150">
    <property type="entry name" value="Vaccinia Virus protein VP39"/>
    <property type="match status" value="1"/>
</dbReference>
<organism evidence="2 3">
    <name type="scientific">Labrys miyagiensis</name>
    <dbReference type="NCBI Taxonomy" id="346912"/>
    <lineage>
        <taxon>Bacteria</taxon>
        <taxon>Pseudomonadati</taxon>
        <taxon>Pseudomonadota</taxon>
        <taxon>Alphaproteobacteria</taxon>
        <taxon>Hyphomicrobiales</taxon>
        <taxon>Xanthobacteraceae</taxon>
        <taxon>Labrys</taxon>
    </lineage>
</organism>
<dbReference type="RefSeq" id="WP_284315675.1">
    <property type="nucleotide sequence ID" value="NZ_BSPC01000066.1"/>
</dbReference>
<proteinExistence type="predicted"/>
<feature type="domain" description="Methyltransferase type 11" evidence="1">
    <location>
        <begin position="64"/>
        <end position="159"/>
    </location>
</feature>
<protein>
    <recommendedName>
        <fullName evidence="1">Methyltransferase type 11 domain-containing protein</fullName>
    </recommendedName>
</protein>
<reference evidence="3" key="1">
    <citation type="journal article" date="2019" name="Int. J. Syst. Evol. Microbiol.">
        <title>The Global Catalogue of Microorganisms (GCM) 10K type strain sequencing project: providing services to taxonomists for standard genome sequencing and annotation.</title>
        <authorList>
            <consortium name="The Broad Institute Genomics Platform"/>
            <consortium name="The Broad Institute Genome Sequencing Center for Infectious Disease"/>
            <person name="Wu L."/>
            <person name="Ma J."/>
        </authorList>
    </citation>
    <scope>NUCLEOTIDE SEQUENCE [LARGE SCALE GENOMIC DNA]</scope>
    <source>
        <strain evidence="3">NBRC 101365</strain>
    </source>
</reference>
<dbReference type="Proteomes" id="UP001156882">
    <property type="component" value="Unassembled WGS sequence"/>
</dbReference>
<dbReference type="InterPro" id="IPR029063">
    <property type="entry name" value="SAM-dependent_MTases_sf"/>
</dbReference>
<keyword evidence="3" id="KW-1185">Reference proteome</keyword>
<dbReference type="SUPFAM" id="SSF53335">
    <property type="entry name" value="S-adenosyl-L-methionine-dependent methyltransferases"/>
    <property type="match status" value="1"/>
</dbReference>
<dbReference type="EMBL" id="BSPC01000066">
    <property type="protein sequence ID" value="GLS22714.1"/>
    <property type="molecule type" value="Genomic_DNA"/>
</dbReference>
<accession>A0ABQ6CSK3</accession>
<evidence type="ECO:0000313" key="2">
    <source>
        <dbReference type="EMBL" id="GLS22714.1"/>
    </source>
</evidence>
<dbReference type="InterPro" id="IPR013216">
    <property type="entry name" value="Methyltransf_11"/>
</dbReference>
<gene>
    <name evidence="2" type="ORF">GCM10007874_57340</name>
</gene>